<evidence type="ECO:0000313" key="1">
    <source>
        <dbReference type="EMBL" id="OJT01777.1"/>
    </source>
</evidence>
<dbReference type="InterPro" id="IPR029063">
    <property type="entry name" value="SAM-dependent_MTases_sf"/>
</dbReference>
<proteinExistence type="predicted"/>
<accession>A0A1M2V2K3</accession>
<gene>
    <name evidence="1" type="ORF">TRAPUB_7833</name>
</gene>
<dbReference type="Pfam" id="PF02353">
    <property type="entry name" value="CMAS"/>
    <property type="match status" value="1"/>
</dbReference>
<name>A0A1M2V2K3_TRAPU</name>
<protein>
    <submittedName>
        <fullName evidence="1">Tuberculostearic acid methyltransferase UfaA1</fullName>
    </submittedName>
</protein>
<dbReference type="AlphaFoldDB" id="A0A1M2V2K3"/>
<reference evidence="1 2" key="1">
    <citation type="submission" date="2016-10" db="EMBL/GenBank/DDBJ databases">
        <title>Genome sequence of the basidiomycete white-rot fungus Trametes pubescens.</title>
        <authorList>
            <person name="Makela M.R."/>
            <person name="Granchi Z."/>
            <person name="Peng M."/>
            <person name="De Vries R.P."/>
            <person name="Grigoriev I."/>
            <person name="Riley R."/>
            <person name="Hilden K."/>
        </authorList>
    </citation>
    <scope>NUCLEOTIDE SEQUENCE [LARGE SCALE GENOMIC DNA]</scope>
    <source>
        <strain evidence="1 2">FBCC735</strain>
    </source>
</reference>
<organism evidence="1 2">
    <name type="scientific">Trametes pubescens</name>
    <name type="common">White-rot fungus</name>
    <dbReference type="NCBI Taxonomy" id="154538"/>
    <lineage>
        <taxon>Eukaryota</taxon>
        <taxon>Fungi</taxon>
        <taxon>Dikarya</taxon>
        <taxon>Basidiomycota</taxon>
        <taxon>Agaricomycotina</taxon>
        <taxon>Agaricomycetes</taxon>
        <taxon>Polyporales</taxon>
        <taxon>Polyporaceae</taxon>
        <taxon>Trametes</taxon>
    </lineage>
</organism>
<dbReference type="InterPro" id="IPR050723">
    <property type="entry name" value="CFA/CMAS"/>
</dbReference>
<dbReference type="OrthoDB" id="8300214at2759"/>
<dbReference type="GO" id="GO:0008168">
    <property type="term" value="F:methyltransferase activity"/>
    <property type="evidence" value="ECO:0007669"/>
    <property type="project" value="UniProtKB-KW"/>
</dbReference>
<keyword evidence="1" id="KW-0489">Methyltransferase</keyword>
<dbReference type="STRING" id="154538.A0A1M2V2K3"/>
<dbReference type="CDD" id="cd02440">
    <property type="entry name" value="AdoMet_MTases"/>
    <property type="match status" value="1"/>
</dbReference>
<dbReference type="PANTHER" id="PTHR43667">
    <property type="entry name" value="CYCLOPROPANE-FATTY-ACYL-PHOSPHOLIPID SYNTHASE"/>
    <property type="match status" value="1"/>
</dbReference>
<keyword evidence="2" id="KW-1185">Reference proteome</keyword>
<dbReference type="Gene3D" id="3.40.50.150">
    <property type="entry name" value="Vaccinia Virus protein VP39"/>
    <property type="match status" value="1"/>
</dbReference>
<dbReference type="GO" id="GO:0032259">
    <property type="term" value="P:methylation"/>
    <property type="evidence" value="ECO:0007669"/>
    <property type="project" value="UniProtKB-KW"/>
</dbReference>
<comment type="caution">
    <text evidence="1">The sequence shown here is derived from an EMBL/GenBank/DDBJ whole genome shotgun (WGS) entry which is preliminary data.</text>
</comment>
<dbReference type="OMA" id="GSHYPRC"/>
<dbReference type="PANTHER" id="PTHR43667:SF2">
    <property type="entry name" value="FATTY ACID C-METHYL TRANSFERASE"/>
    <property type="match status" value="1"/>
</dbReference>
<dbReference type="EMBL" id="MNAD01001723">
    <property type="protein sequence ID" value="OJT01777.1"/>
    <property type="molecule type" value="Genomic_DNA"/>
</dbReference>
<dbReference type="Proteomes" id="UP000184267">
    <property type="component" value="Unassembled WGS sequence"/>
</dbReference>
<evidence type="ECO:0000313" key="2">
    <source>
        <dbReference type="Proteomes" id="UP000184267"/>
    </source>
</evidence>
<dbReference type="SUPFAM" id="SSF53335">
    <property type="entry name" value="S-adenosyl-L-methionine-dependent methyltransferases"/>
    <property type="match status" value="1"/>
</dbReference>
<keyword evidence="1" id="KW-0808">Transferase</keyword>
<sequence length="489" mass="55113">MSDLSYNVMAPPSAVATASVVPLPSSMTSVLWRGLVSLARSTVITALRSGIVKGQIDIVEQNGTTTSFGLSTESKGQSRHGQIIVHDDTFWVRVFTWYDIGFAEAYLAGDFSSPNLKEVLNIYVDNFRLGSLGGLSTIAYRFNSVIETITLRFSHSLTKAVANVAGYDASNELYQAFLSTEMQYSCPIWGEEEGGVRGDLEGLRRPGDLESAQRRKIEYILRKARLRPGDRLLEIGSGWGGVAIAAGRMGCTVDTITLSVEQRALALERVREAGLEGQVRVHLMDYRKMPAEFEKAFDACISIEMLEAVGAEYMPTYIKQIDWALKDDRAAVVLSATTYPECSYSRLQGNDFVRKYHWPNTIIPSATSLSVACNETLKGRFSLETVEDFGSHYPRCLREWGRRLEENWSPKLVASLQERYPSLKEEHNMQILRRRWRYMYLYMEVAYSRAWLSLGTWTFVRPVSALFLCCERNGADELRRGIRRSGARE</sequence>